<reference evidence="1 2" key="1">
    <citation type="submission" date="2024-01" db="EMBL/GenBank/DDBJ databases">
        <title>The complete chloroplast genome sequence of Lithospermum erythrorhizon: insights into the phylogenetic relationship among Boraginaceae species and the maternal lineages of purple gromwells.</title>
        <authorList>
            <person name="Okada T."/>
            <person name="Watanabe K."/>
        </authorList>
    </citation>
    <scope>NUCLEOTIDE SEQUENCE [LARGE SCALE GENOMIC DNA]</scope>
</reference>
<evidence type="ECO:0000313" key="2">
    <source>
        <dbReference type="Proteomes" id="UP001454036"/>
    </source>
</evidence>
<accession>A0AAV3QIH7</accession>
<dbReference type="Proteomes" id="UP001454036">
    <property type="component" value="Unassembled WGS sequence"/>
</dbReference>
<proteinExistence type="predicted"/>
<organism evidence="1 2">
    <name type="scientific">Lithospermum erythrorhizon</name>
    <name type="common">Purple gromwell</name>
    <name type="synonym">Lithospermum officinale var. erythrorhizon</name>
    <dbReference type="NCBI Taxonomy" id="34254"/>
    <lineage>
        <taxon>Eukaryota</taxon>
        <taxon>Viridiplantae</taxon>
        <taxon>Streptophyta</taxon>
        <taxon>Embryophyta</taxon>
        <taxon>Tracheophyta</taxon>
        <taxon>Spermatophyta</taxon>
        <taxon>Magnoliopsida</taxon>
        <taxon>eudicotyledons</taxon>
        <taxon>Gunneridae</taxon>
        <taxon>Pentapetalae</taxon>
        <taxon>asterids</taxon>
        <taxon>lamiids</taxon>
        <taxon>Boraginales</taxon>
        <taxon>Boraginaceae</taxon>
        <taxon>Boraginoideae</taxon>
        <taxon>Lithospermeae</taxon>
        <taxon>Lithospermum</taxon>
    </lineage>
</organism>
<protein>
    <submittedName>
        <fullName evidence="1">Uncharacterized protein</fullName>
    </submittedName>
</protein>
<sequence length="188" mass="20521">MEHSPREKNQEANRLSQLATIEYGTLSDTTEDNGTNAAAPEGAVLTIGATYALSLLAINTSGVPLLLGPLQGQIQEITAAKAGKLRGRPGDQESALPPYAPPPGLEGAVEHRGLPCRARAWGPRDPRRVLLKKEKKGWRTAPPCGFCPFDGGRRSHYGGVLSTCHERRKYFFIKDEELFSREMGEKNL</sequence>
<dbReference type="AlphaFoldDB" id="A0AAV3QIH7"/>
<keyword evidence="2" id="KW-1185">Reference proteome</keyword>
<dbReference type="EMBL" id="BAABME010004551">
    <property type="protein sequence ID" value="GAA0162786.1"/>
    <property type="molecule type" value="Genomic_DNA"/>
</dbReference>
<name>A0AAV3QIH7_LITER</name>
<comment type="caution">
    <text evidence="1">The sequence shown here is derived from an EMBL/GenBank/DDBJ whole genome shotgun (WGS) entry which is preliminary data.</text>
</comment>
<evidence type="ECO:0000313" key="1">
    <source>
        <dbReference type="EMBL" id="GAA0162786.1"/>
    </source>
</evidence>
<gene>
    <name evidence="1" type="ORF">LIER_18804</name>
</gene>